<keyword evidence="2" id="KW-0645">Protease</keyword>
<dbReference type="InterPro" id="IPR001264">
    <property type="entry name" value="Glyco_trans_51"/>
</dbReference>
<feature type="compositionally biased region" description="Basic and acidic residues" evidence="9">
    <location>
        <begin position="1"/>
        <end position="14"/>
    </location>
</feature>
<dbReference type="Pfam" id="PF00912">
    <property type="entry name" value="Transgly"/>
    <property type="match status" value="1"/>
</dbReference>
<evidence type="ECO:0000256" key="5">
    <source>
        <dbReference type="ARBA" id="ARBA00022801"/>
    </source>
</evidence>
<feature type="region of interest" description="Disordered" evidence="9">
    <location>
        <begin position="717"/>
        <end position="737"/>
    </location>
</feature>
<dbReference type="InterPro" id="IPR023346">
    <property type="entry name" value="Lysozyme-like_dom_sf"/>
</dbReference>
<dbReference type="SUPFAM" id="SSF53955">
    <property type="entry name" value="Lysozyme-like"/>
    <property type="match status" value="1"/>
</dbReference>
<keyword evidence="6" id="KW-0511">Multifunctional enzyme</keyword>
<dbReference type="Gene3D" id="3.40.710.10">
    <property type="entry name" value="DD-peptidase/beta-lactamase superfamily"/>
    <property type="match status" value="1"/>
</dbReference>
<feature type="compositionally biased region" description="Polar residues" evidence="9">
    <location>
        <begin position="717"/>
        <end position="733"/>
    </location>
</feature>
<dbReference type="NCBIfam" id="TIGR02074">
    <property type="entry name" value="PBP_1a_fam"/>
    <property type="match status" value="1"/>
</dbReference>
<evidence type="ECO:0000256" key="4">
    <source>
        <dbReference type="ARBA" id="ARBA00022679"/>
    </source>
</evidence>
<comment type="catalytic activity">
    <reaction evidence="7">
        <text>Preferential cleavage: (Ac)2-L-Lys-D-Ala-|-D-Ala. Also transpeptidation of peptidyl-alanyl moieties that are N-acyl substituents of D-alanine.</text>
        <dbReference type="EC" id="3.4.16.4"/>
    </reaction>
</comment>
<dbReference type="PANTHER" id="PTHR32282:SF29">
    <property type="entry name" value="PENICILLIN-BINDING PROTEIN 1A"/>
    <property type="match status" value="1"/>
</dbReference>
<evidence type="ECO:0000256" key="7">
    <source>
        <dbReference type="ARBA" id="ARBA00034000"/>
    </source>
</evidence>
<dbReference type="Pfam" id="PF00905">
    <property type="entry name" value="Transpeptidase"/>
    <property type="match status" value="1"/>
</dbReference>
<evidence type="ECO:0000256" key="9">
    <source>
        <dbReference type="SAM" id="MobiDB-lite"/>
    </source>
</evidence>
<feature type="region of interest" description="Disordered" evidence="9">
    <location>
        <begin position="751"/>
        <end position="929"/>
    </location>
</feature>
<evidence type="ECO:0000256" key="8">
    <source>
        <dbReference type="ARBA" id="ARBA00049902"/>
    </source>
</evidence>
<name>A0ABX2VAD4_9BACL</name>
<feature type="compositionally biased region" description="Polar residues" evidence="9">
    <location>
        <begin position="899"/>
        <end position="918"/>
    </location>
</feature>
<keyword evidence="5" id="KW-0378">Hydrolase</keyword>
<evidence type="ECO:0000313" key="13">
    <source>
        <dbReference type="Proteomes" id="UP000078447"/>
    </source>
</evidence>
<dbReference type="PANTHER" id="PTHR32282">
    <property type="entry name" value="BINDING PROTEIN TRANSPEPTIDASE, PUTATIVE-RELATED"/>
    <property type="match status" value="1"/>
</dbReference>
<feature type="compositionally biased region" description="Basic residues" evidence="9">
    <location>
        <begin position="20"/>
        <end position="30"/>
    </location>
</feature>
<dbReference type="RefSeq" id="WP_064506552.1">
    <property type="nucleotide sequence ID" value="NZ_LVVL01000001.1"/>
</dbReference>
<sequence>MERSRVARREETKTSAKQTNRTKRPKKKKTGGAGGKGPLWKKLLLVATGLFIVMMLAGGGFAAYAIATAPELDESKLRDALPLKIYASNKEEIKKGGTSREYVSIKEVPDVVKDAFIAIEDRRFYQHNGIDFRRLGGAIIANITDGFGSEGASTITQQVIKQSFLSSDKTITRKVQEQWLAIRLERDYTKEQILEMYLNKNYYGQESYGIQTASKAYFNKPVDKLNYAEGAMLAGLPQRPSAYDPINGDPKLTKGRQTQVLDAMLTTGVITQKQRDQGVEQPISKLIDPAPKSTDDAAYDSVIFDMVSQELEDVFGLEGKDIYGQGLKIYTSIDKPMHDYMNEAIKKDQVVQLPDYAEAAATAVNTQTGEILGIVDGKNPGTGTSRRNFAKEPHQPGSSAKPFFAYGPAIENEKWSTAKMLTDQETEVNGKNIGNYYDGYRGTNTIRNWLKISANTPAIQTYQQIGDDAVESFAAKSGLSLKEDESISPAYAIGGMKHGFNTTQMASAYATLGNGGDYIKPHIIKTIEYSDGSKIKSPVKPKKAMEDYTAYMLTDMLRDVLKPGGTFPSAALAFDAAGKTGTTNAYKDVWFAGYTSDVSISVWTGTTKSGNNNELGLSGPTNSTMAQNIWKDFVTKTRDRTPAPFEQPSSVLSIGDELYVKGTKEPVVEKKAVPAPTGLQASYNEESESGELTWSYNDSALRTNGYDSVSFEVSMTDPDGQQSVLGTSSTNRIGISGLDPGRTTFTVVAKASGEQSGPVSTTVTVAEVETEEPTEDEPTTDEPATDEPATDEPTTDEPTTDEPTTDEPTTDEPTTDEPTTDEPTTDEPTTDEPTTDEPTTDEPTTDEPTTDEPTTDEPTTDEPTTDEPTTDEPTTDEPATDEPATDEPTTDEPADDENSGASTQSENNRPANGNQGRGNDNAPAPEETE</sequence>
<keyword evidence="13" id="KW-1185">Reference proteome</keyword>
<keyword evidence="3" id="KW-0328">Glycosyltransferase</keyword>
<protein>
    <recommendedName>
        <fullName evidence="11">Fibronectin type-III domain-containing protein</fullName>
    </recommendedName>
</protein>
<evidence type="ECO:0000256" key="6">
    <source>
        <dbReference type="ARBA" id="ARBA00023268"/>
    </source>
</evidence>
<keyword evidence="10" id="KW-1133">Transmembrane helix</keyword>
<evidence type="ECO:0000259" key="11">
    <source>
        <dbReference type="PROSITE" id="PS50853"/>
    </source>
</evidence>
<keyword evidence="4" id="KW-0808">Transferase</keyword>
<keyword evidence="1" id="KW-0121">Carboxypeptidase</keyword>
<dbReference type="InterPro" id="IPR003961">
    <property type="entry name" value="FN3_dom"/>
</dbReference>
<dbReference type="SUPFAM" id="SSF56601">
    <property type="entry name" value="beta-lactamase/transpeptidase-like"/>
    <property type="match status" value="1"/>
</dbReference>
<keyword evidence="10" id="KW-0812">Transmembrane</keyword>
<dbReference type="Gene3D" id="1.10.3810.10">
    <property type="entry name" value="Biosynthetic peptidoglycan transglycosylase-like"/>
    <property type="match status" value="1"/>
</dbReference>
<dbReference type="Proteomes" id="UP000078447">
    <property type="component" value="Unassembled WGS sequence"/>
</dbReference>
<comment type="caution">
    <text evidence="12">The sequence shown here is derived from an EMBL/GenBank/DDBJ whole genome shotgun (WGS) entry which is preliminary data.</text>
</comment>
<evidence type="ECO:0000256" key="1">
    <source>
        <dbReference type="ARBA" id="ARBA00022645"/>
    </source>
</evidence>
<dbReference type="InterPro" id="IPR050396">
    <property type="entry name" value="Glycosyltr_51/Transpeptidase"/>
</dbReference>
<organism evidence="12 13">
    <name type="scientific">Exiguobacterium undae</name>
    <dbReference type="NCBI Taxonomy" id="169177"/>
    <lineage>
        <taxon>Bacteria</taxon>
        <taxon>Bacillati</taxon>
        <taxon>Bacillota</taxon>
        <taxon>Bacilli</taxon>
        <taxon>Bacillales</taxon>
        <taxon>Bacillales Family XII. Incertae Sedis</taxon>
        <taxon>Exiguobacterium</taxon>
    </lineage>
</organism>
<gene>
    <name evidence="12" type="ORF">A3783_04355</name>
</gene>
<feature type="compositionally biased region" description="Acidic residues" evidence="9">
    <location>
        <begin position="768"/>
        <end position="898"/>
    </location>
</feature>
<evidence type="ECO:0000313" key="12">
    <source>
        <dbReference type="EMBL" id="OAN15182.1"/>
    </source>
</evidence>
<evidence type="ECO:0000256" key="2">
    <source>
        <dbReference type="ARBA" id="ARBA00022670"/>
    </source>
</evidence>
<dbReference type="EMBL" id="LVVL01000001">
    <property type="protein sequence ID" value="OAN15182.1"/>
    <property type="molecule type" value="Genomic_DNA"/>
</dbReference>
<evidence type="ECO:0000256" key="3">
    <source>
        <dbReference type="ARBA" id="ARBA00022676"/>
    </source>
</evidence>
<dbReference type="PROSITE" id="PS50853">
    <property type="entry name" value="FN3"/>
    <property type="match status" value="1"/>
</dbReference>
<dbReference type="InterPro" id="IPR001460">
    <property type="entry name" value="PCN-bd_Tpept"/>
</dbReference>
<reference evidence="12 13" key="1">
    <citation type="submission" date="2016-03" db="EMBL/GenBank/DDBJ databases">
        <authorList>
            <person name="Cho S.-Y."/>
            <person name="Lim S."/>
            <person name="Kim H."/>
            <person name="Soh E.H."/>
            <person name="Moon J.S."/>
        </authorList>
    </citation>
    <scope>NUCLEOTIDE SEQUENCE [LARGE SCALE GENOMIC DNA]</scope>
    <source>
        <strain evidence="12 13">KCTC 3810</strain>
    </source>
</reference>
<comment type="catalytic activity">
    <reaction evidence="8">
        <text>[GlcNAc-(1-&gt;4)-Mur2Ac(oyl-L-Ala-gamma-D-Glu-L-Lys-D-Ala-D-Ala)](n)-di-trans,octa-cis-undecaprenyl diphosphate + beta-D-GlcNAc-(1-&gt;4)-Mur2Ac(oyl-L-Ala-gamma-D-Glu-L-Lys-D-Ala-D-Ala)-di-trans,octa-cis-undecaprenyl diphosphate = [GlcNAc-(1-&gt;4)-Mur2Ac(oyl-L-Ala-gamma-D-Glu-L-Lys-D-Ala-D-Ala)](n+1)-di-trans,octa-cis-undecaprenyl diphosphate + di-trans,octa-cis-undecaprenyl diphosphate + H(+)</text>
        <dbReference type="Rhea" id="RHEA:23708"/>
        <dbReference type="Rhea" id="RHEA-COMP:9602"/>
        <dbReference type="Rhea" id="RHEA-COMP:9603"/>
        <dbReference type="ChEBI" id="CHEBI:15378"/>
        <dbReference type="ChEBI" id="CHEBI:58405"/>
        <dbReference type="ChEBI" id="CHEBI:60033"/>
        <dbReference type="ChEBI" id="CHEBI:78435"/>
        <dbReference type="EC" id="2.4.99.28"/>
    </reaction>
</comment>
<feature type="domain" description="Fibronectin type-III" evidence="11">
    <location>
        <begin position="675"/>
        <end position="773"/>
    </location>
</feature>
<feature type="transmembrane region" description="Helical" evidence="10">
    <location>
        <begin position="43"/>
        <end position="67"/>
    </location>
</feature>
<accession>A0ABX2VAD4</accession>
<keyword evidence="10" id="KW-0472">Membrane</keyword>
<evidence type="ECO:0000256" key="10">
    <source>
        <dbReference type="SAM" id="Phobius"/>
    </source>
</evidence>
<dbReference type="InterPro" id="IPR012338">
    <property type="entry name" value="Beta-lactam/transpept-like"/>
</dbReference>
<proteinExistence type="predicted"/>
<dbReference type="InterPro" id="IPR036950">
    <property type="entry name" value="PBP_transglycosylase"/>
</dbReference>
<feature type="region of interest" description="Disordered" evidence="9">
    <location>
        <begin position="1"/>
        <end position="35"/>
    </location>
</feature>